<dbReference type="GO" id="GO:0016020">
    <property type="term" value="C:membrane"/>
    <property type="evidence" value="ECO:0007669"/>
    <property type="project" value="UniProtKB-SubCell"/>
</dbReference>
<dbReference type="SUPFAM" id="SSF161098">
    <property type="entry name" value="MetI-like"/>
    <property type="match status" value="1"/>
</dbReference>
<evidence type="ECO:0000256" key="5">
    <source>
        <dbReference type="SAM" id="Phobius"/>
    </source>
</evidence>
<organism evidence="6">
    <name type="scientific">marine sediment metagenome</name>
    <dbReference type="NCBI Taxonomy" id="412755"/>
    <lineage>
        <taxon>unclassified sequences</taxon>
        <taxon>metagenomes</taxon>
        <taxon>ecological metagenomes</taxon>
    </lineage>
</organism>
<evidence type="ECO:0000256" key="3">
    <source>
        <dbReference type="ARBA" id="ARBA00022989"/>
    </source>
</evidence>
<dbReference type="Gene3D" id="1.10.3720.10">
    <property type="entry name" value="MetI-like"/>
    <property type="match status" value="1"/>
</dbReference>
<evidence type="ECO:0008006" key="7">
    <source>
        <dbReference type="Google" id="ProtNLM"/>
    </source>
</evidence>
<name>X1JIE1_9ZZZZ</name>
<comment type="subcellular location">
    <subcellularLocation>
        <location evidence="1">Membrane</location>
        <topology evidence="1">Multi-pass membrane protein</topology>
    </subcellularLocation>
</comment>
<protein>
    <recommendedName>
        <fullName evidence="7">ABC transmembrane type-1 domain-containing protein</fullName>
    </recommendedName>
</protein>
<proteinExistence type="predicted"/>
<feature type="transmembrane region" description="Helical" evidence="5">
    <location>
        <begin position="21"/>
        <end position="44"/>
    </location>
</feature>
<keyword evidence="2 5" id="KW-0812">Transmembrane</keyword>
<evidence type="ECO:0000256" key="4">
    <source>
        <dbReference type="ARBA" id="ARBA00023136"/>
    </source>
</evidence>
<keyword evidence="3 5" id="KW-1133">Transmembrane helix</keyword>
<evidence type="ECO:0000256" key="1">
    <source>
        <dbReference type="ARBA" id="ARBA00004141"/>
    </source>
</evidence>
<evidence type="ECO:0000313" key="6">
    <source>
        <dbReference type="EMBL" id="GAH81280.1"/>
    </source>
</evidence>
<gene>
    <name evidence="6" type="ORF">S03H2_57439</name>
</gene>
<feature type="non-terminal residue" evidence="6">
    <location>
        <position position="93"/>
    </location>
</feature>
<dbReference type="InterPro" id="IPR035906">
    <property type="entry name" value="MetI-like_sf"/>
</dbReference>
<reference evidence="6" key="1">
    <citation type="journal article" date="2014" name="Front. Microbiol.">
        <title>High frequency of phylogenetically diverse reductive dehalogenase-homologous genes in deep subseafloor sedimentary metagenomes.</title>
        <authorList>
            <person name="Kawai M."/>
            <person name="Futagami T."/>
            <person name="Toyoda A."/>
            <person name="Takaki Y."/>
            <person name="Nishi S."/>
            <person name="Hori S."/>
            <person name="Arai W."/>
            <person name="Tsubouchi T."/>
            <person name="Morono Y."/>
            <person name="Uchiyama I."/>
            <person name="Ito T."/>
            <person name="Fujiyama A."/>
            <person name="Inagaki F."/>
            <person name="Takami H."/>
        </authorList>
    </citation>
    <scope>NUCLEOTIDE SEQUENCE</scope>
    <source>
        <strain evidence="6">Expedition CK06-06</strain>
    </source>
</reference>
<sequence>MANLATKKRYKMVLFPRVLQGIIPYSILTIPLIVPVSMLAWLIIQAFSDRVTIGLIPGHFTLDNFRFLWEKIQFGTSVYPNIWPVMGNSLFLT</sequence>
<comment type="caution">
    <text evidence="6">The sequence shown here is derived from an EMBL/GenBank/DDBJ whole genome shotgun (WGS) entry which is preliminary data.</text>
</comment>
<dbReference type="EMBL" id="BARU01036815">
    <property type="protein sequence ID" value="GAH81280.1"/>
    <property type="molecule type" value="Genomic_DNA"/>
</dbReference>
<keyword evidence="4 5" id="KW-0472">Membrane</keyword>
<accession>X1JIE1</accession>
<evidence type="ECO:0000256" key="2">
    <source>
        <dbReference type="ARBA" id="ARBA00022692"/>
    </source>
</evidence>
<dbReference type="AlphaFoldDB" id="X1JIE1"/>